<gene>
    <name evidence="4 5" type="primary">LOC114253595</name>
</gene>
<feature type="compositionally biased region" description="Low complexity" evidence="1">
    <location>
        <begin position="84"/>
        <end position="99"/>
    </location>
</feature>
<dbReference type="AlphaFoldDB" id="A0A6J2KS20"/>
<dbReference type="InterPro" id="IPR057670">
    <property type="entry name" value="SH3_retrovirus"/>
</dbReference>
<sequence length="164" mass="18823">MIGYSLNQKGYRFVDIKNPTRLIIARDAVFFENVQNYGKETIHLEYVDSAQSNEVLVNNNDHLVMPQVPVHIGDPDAVGELGMNTPDPTTSTNESTTSTNERRYSKRIRRPKVQEDMIYNFLITEGSDPKSVEDALKRSDRELWHTAMLDEYNALMQNKTSKQN</sequence>
<accession>A0A6J2KS20</accession>
<dbReference type="RefSeq" id="XP_028044339.1">
    <property type="nucleotide sequence ID" value="XM_028188538.1"/>
</dbReference>
<name>A0A6J2KS20_BOMMA</name>
<feature type="domain" description="Retroviral polymerase SH3-like" evidence="2">
    <location>
        <begin position="1"/>
        <end position="37"/>
    </location>
</feature>
<dbReference type="Proteomes" id="UP000504629">
    <property type="component" value="Unplaced"/>
</dbReference>
<feature type="region of interest" description="Disordered" evidence="1">
    <location>
        <begin position="83"/>
        <end position="104"/>
    </location>
</feature>
<evidence type="ECO:0000313" key="5">
    <source>
        <dbReference type="RefSeq" id="XP_028044348.1"/>
    </source>
</evidence>
<dbReference type="OrthoDB" id="7397700at2759"/>
<evidence type="ECO:0000313" key="3">
    <source>
        <dbReference type="Proteomes" id="UP000504629"/>
    </source>
</evidence>
<evidence type="ECO:0000259" key="2">
    <source>
        <dbReference type="Pfam" id="PF25597"/>
    </source>
</evidence>
<organism evidence="3 5">
    <name type="scientific">Bombyx mandarina</name>
    <name type="common">Wild silk moth</name>
    <name type="synonym">Wild silkworm</name>
    <dbReference type="NCBI Taxonomy" id="7092"/>
    <lineage>
        <taxon>Eukaryota</taxon>
        <taxon>Metazoa</taxon>
        <taxon>Ecdysozoa</taxon>
        <taxon>Arthropoda</taxon>
        <taxon>Hexapoda</taxon>
        <taxon>Insecta</taxon>
        <taxon>Pterygota</taxon>
        <taxon>Neoptera</taxon>
        <taxon>Endopterygota</taxon>
        <taxon>Lepidoptera</taxon>
        <taxon>Glossata</taxon>
        <taxon>Ditrysia</taxon>
        <taxon>Bombycoidea</taxon>
        <taxon>Bombycidae</taxon>
        <taxon>Bombycinae</taxon>
        <taxon>Bombyx</taxon>
    </lineage>
</organism>
<dbReference type="GeneID" id="114253595"/>
<protein>
    <submittedName>
        <fullName evidence="4">Uncharacterized protein LOC114253595 isoform X1</fullName>
    </submittedName>
    <submittedName>
        <fullName evidence="5">Uncharacterized protein LOC114253595 isoform X2</fullName>
    </submittedName>
</protein>
<dbReference type="RefSeq" id="XP_028044348.1">
    <property type="nucleotide sequence ID" value="XM_028188547.1"/>
</dbReference>
<evidence type="ECO:0000313" key="4">
    <source>
        <dbReference type="RefSeq" id="XP_028044339.1"/>
    </source>
</evidence>
<reference evidence="4 5" key="1">
    <citation type="submission" date="2025-04" db="UniProtKB">
        <authorList>
            <consortium name="RefSeq"/>
        </authorList>
    </citation>
    <scope>IDENTIFICATION</scope>
    <source>
        <tissue evidence="4 5">Silk gland</tissue>
    </source>
</reference>
<dbReference type="Pfam" id="PF25597">
    <property type="entry name" value="SH3_retrovirus"/>
    <property type="match status" value="1"/>
</dbReference>
<keyword evidence="3" id="KW-1185">Reference proteome</keyword>
<evidence type="ECO:0000256" key="1">
    <source>
        <dbReference type="SAM" id="MobiDB-lite"/>
    </source>
</evidence>
<proteinExistence type="predicted"/>
<dbReference type="KEGG" id="bman:114253595"/>